<dbReference type="AlphaFoldDB" id="A0AAD9JMV9"/>
<protein>
    <recommendedName>
        <fullName evidence="5">PDZ domain-containing protein</fullName>
    </recommendedName>
</protein>
<feature type="domain" description="PDZ" evidence="5">
    <location>
        <begin position="18"/>
        <end position="101"/>
    </location>
</feature>
<evidence type="ECO:0000256" key="1">
    <source>
        <dbReference type="ARBA" id="ARBA00004496"/>
    </source>
</evidence>
<dbReference type="InterPro" id="IPR036034">
    <property type="entry name" value="PDZ_sf"/>
</dbReference>
<dbReference type="GO" id="GO:0001725">
    <property type="term" value="C:stress fiber"/>
    <property type="evidence" value="ECO:0007669"/>
    <property type="project" value="TreeGrafter"/>
</dbReference>
<dbReference type="PROSITE" id="PS50106">
    <property type="entry name" value="PDZ"/>
    <property type="match status" value="1"/>
</dbReference>
<dbReference type="SUPFAM" id="SSF50156">
    <property type="entry name" value="PDZ domain-like"/>
    <property type="match status" value="1"/>
</dbReference>
<dbReference type="GO" id="GO:0030018">
    <property type="term" value="C:Z disc"/>
    <property type="evidence" value="ECO:0007669"/>
    <property type="project" value="TreeGrafter"/>
</dbReference>
<dbReference type="GO" id="GO:0031941">
    <property type="term" value="C:filamentous actin"/>
    <property type="evidence" value="ECO:0007669"/>
    <property type="project" value="TreeGrafter"/>
</dbReference>
<evidence type="ECO:0000313" key="6">
    <source>
        <dbReference type="EMBL" id="KAK2156154.1"/>
    </source>
</evidence>
<dbReference type="InterPro" id="IPR001478">
    <property type="entry name" value="PDZ"/>
</dbReference>
<dbReference type="GO" id="GO:0003779">
    <property type="term" value="F:actin binding"/>
    <property type="evidence" value="ECO:0007669"/>
    <property type="project" value="TreeGrafter"/>
</dbReference>
<dbReference type="SMART" id="SM00228">
    <property type="entry name" value="PDZ"/>
    <property type="match status" value="1"/>
</dbReference>
<keyword evidence="3" id="KW-0440">LIM domain</keyword>
<keyword evidence="2" id="KW-0963">Cytoplasm</keyword>
<organism evidence="6 7">
    <name type="scientific">Paralvinella palmiformis</name>
    <dbReference type="NCBI Taxonomy" id="53620"/>
    <lineage>
        <taxon>Eukaryota</taxon>
        <taxon>Metazoa</taxon>
        <taxon>Spiralia</taxon>
        <taxon>Lophotrochozoa</taxon>
        <taxon>Annelida</taxon>
        <taxon>Polychaeta</taxon>
        <taxon>Sedentaria</taxon>
        <taxon>Canalipalpata</taxon>
        <taxon>Terebellida</taxon>
        <taxon>Terebelliformia</taxon>
        <taxon>Alvinellidae</taxon>
        <taxon>Paralvinella</taxon>
    </lineage>
</organism>
<dbReference type="Gene3D" id="2.30.42.10">
    <property type="match status" value="1"/>
</dbReference>
<dbReference type="GO" id="GO:0005912">
    <property type="term" value="C:adherens junction"/>
    <property type="evidence" value="ECO:0007669"/>
    <property type="project" value="TreeGrafter"/>
</dbReference>
<accession>A0AAD9JMV9</accession>
<comment type="caution">
    <text evidence="6">The sequence shown here is derived from an EMBL/GenBank/DDBJ whole genome shotgun (WGS) entry which is preliminary data.</text>
</comment>
<dbReference type="PANTHER" id="PTHR24214">
    <property type="entry name" value="PDZ AND LIM DOMAIN PROTEIN ZASP"/>
    <property type="match status" value="1"/>
</dbReference>
<dbReference type="EMBL" id="JAODUP010000220">
    <property type="protein sequence ID" value="KAK2156154.1"/>
    <property type="molecule type" value="Genomic_DNA"/>
</dbReference>
<feature type="compositionally biased region" description="Basic and acidic residues" evidence="4">
    <location>
        <begin position="203"/>
        <end position="215"/>
    </location>
</feature>
<evidence type="ECO:0000256" key="2">
    <source>
        <dbReference type="ARBA" id="ARBA00022490"/>
    </source>
</evidence>
<name>A0AAD9JMV9_9ANNE</name>
<dbReference type="Pfam" id="PF00595">
    <property type="entry name" value="PDZ"/>
    <property type="match status" value="1"/>
</dbReference>
<dbReference type="PANTHER" id="PTHR24214:SF38">
    <property type="entry name" value="PDZ AND LIM DOMAIN PROTEIN ZASP-RELATED"/>
    <property type="match status" value="1"/>
</dbReference>
<sequence>MLFVFVSGDRMAVAQIIEIPLRRQDNTQPWGFRLKGGTDQGAPLQIESAPLTGRAARAGLKTGDYVLAINGVPVGNYKHEEVKSEIIRAGNEIDIIVQRGSPPRPGDEFIPAMGGEPIQETPTHAAPAPVAVPAPAPAPSSVFSASRGGQVSANEPRAQVCMEPTVKIGGPTYKEVQPKTYKVLDDQLPASEAGMGDRPASIFDRKKQERSDYLKAKGPTIQKAYGES</sequence>
<feature type="region of interest" description="Disordered" evidence="4">
    <location>
        <begin position="188"/>
        <end position="228"/>
    </location>
</feature>
<comment type="subcellular location">
    <subcellularLocation>
        <location evidence="1">Cytoplasm</location>
    </subcellularLocation>
</comment>
<dbReference type="GO" id="GO:0061061">
    <property type="term" value="P:muscle structure development"/>
    <property type="evidence" value="ECO:0007669"/>
    <property type="project" value="TreeGrafter"/>
</dbReference>
<gene>
    <name evidence="6" type="ORF">LSH36_220g02048</name>
</gene>
<evidence type="ECO:0000259" key="5">
    <source>
        <dbReference type="PROSITE" id="PS50106"/>
    </source>
</evidence>
<reference evidence="6" key="1">
    <citation type="journal article" date="2023" name="Mol. Biol. Evol.">
        <title>Third-Generation Sequencing Reveals the Adaptive Role of the Epigenome in Three Deep-Sea Polychaetes.</title>
        <authorList>
            <person name="Perez M."/>
            <person name="Aroh O."/>
            <person name="Sun Y."/>
            <person name="Lan Y."/>
            <person name="Juniper S.K."/>
            <person name="Young C.R."/>
            <person name="Angers B."/>
            <person name="Qian P.Y."/>
        </authorList>
    </citation>
    <scope>NUCLEOTIDE SEQUENCE</scope>
    <source>
        <strain evidence="6">P08H-3</strain>
    </source>
</reference>
<keyword evidence="3" id="KW-0862">Zinc</keyword>
<dbReference type="Proteomes" id="UP001208570">
    <property type="component" value="Unassembled WGS sequence"/>
</dbReference>
<evidence type="ECO:0000256" key="3">
    <source>
        <dbReference type="ARBA" id="ARBA00023038"/>
    </source>
</evidence>
<dbReference type="GO" id="GO:0051371">
    <property type="term" value="F:muscle alpha-actinin binding"/>
    <property type="evidence" value="ECO:0007669"/>
    <property type="project" value="TreeGrafter"/>
</dbReference>
<evidence type="ECO:0000256" key="4">
    <source>
        <dbReference type="SAM" id="MobiDB-lite"/>
    </source>
</evidence>
<proteinExistence type="predicted"/>
<dbReference type="CDD" id="cd23068">
    <property type="entry name" value="PDZ_ZASP52-like"/>
    <property type="match status" value="1"/>
</dbReference>
<dbReference type="GO" id="GO:0030036">
    <property type="term" value="P:actin cytoskeleton organization"/>
    <property type="evidence" value="ECO:0007669"/>
    <property type="project" value="TreeGrafter"/>
</dbReference>
<keyword evidence="3" id="KW-0479">Metal-binding</keyword>
<evidence type="ECO:0000313" key="7">
    <source>
        <dbReference type="Proteomes" id="UP001208570"/>
    </source>
</evidence>
<dbReference type="InterPro" id="IPR050604">
    <property type="entry name" value="PDZ-LIM_domain"/>
</dbReference>
<keyword evidence="7" id="KW-1185">Reference proteome</keyword>